<dbReference type="Pfam" id="PF04290">
    <property type="entry name" value="DctQ"/>
    <property type="match status" value="1"/>
</dbReference>
<evidence type="ECO:0000256" key="8">
    <source>
        <dbReference type="ARBA" id="ARBA00038436"/>
    </source>
</evidence>
<dbReference type="EMBL" id="JACHFD010000008">
    <property type="protein sequence ID" value="MBB5351696.1"/>
    <property type="molecule type" value="Genomic_DNA"/>
</dbReference>
<evidence type="ECO:0000313" key="11">
    <source>
        <dbReference type="EMBL" id="MBB5351696.1"/>
    </source>
</evidence>
<evidence type="ECO:0000256" key="4">
    <source>
        <dbReference type="ARBA" id="ARBA00022519"/>
    </source>
</evidence>
<dbReference type="Proteomes" id="UP000557717">
    <property type="component" value="Unassembled WGS sequence"/>
</dbReference>
<evidence type="ECO:0000259" key="10">
    <source>
        <dbReference type="Pfam" id="PF04290"/>
    </source>
</evidence>
<dbReference type="RefSeq" id="WP_221285096.1">
    <property type="nucleotide sequence ID" value="NZ_JACHFD010000008.1"/>
</dbReference>
<keyword evidence="7 9" id="KW-0472">Membrane</keyword>
<dbReference type="AlphaFoldDB" id="A0A840V3S0"/>
<keyword evidence="12" id="KW-1185">Reference proteome</keyword>
<comment type="similarity">
    <text evidence="8">Belongs to the TRAP transporter small permease family.</text>
</comment>
<feature type="transmembrane region" description="Helical" evidence="9">
    <location>
        <begin position="12"/>
        <end position="35"/>
    </location>
</feature>
<evidence type="ECO:0000256" key="6">
    <source>
        <dbReference type="ARBA" id="ARBA00022989"/>
    </source>
</evidence>
<feature type="transmembrane region" description="Helical" evidence="9">
    <location>
        <begin position="50"/>
        <end position="68"/>
    </location>
</feature>
<keyword evidence="5 9" id="KW-0812">Transmembrane</keyword>
<evidence type="ECO:0000313" key="12">
    <source>
        <dbReference type="Proteomes" id="UP000557717"/>
    </source>
</evidence>
<dbReference type="InterPro" id="IPR055348">
    <property type="entry name" value="DctQ"/>
</dbReference>
<evidence type="ECO:0000256" key="2">
    <source>
        <dbReference type="ARBA" id="ARBA00022448"/>
    </source>
</evidence>
<evidence type="ECO:0000256" key="1">
    <source>
        <dbReference type="ARBA" id="ARBA00004429"/>
    </source>
</evidence>
<dbReference type="PANTHER" id="PTHR35011:SF2">
    <property type="entry name" value="2,3-DIKETO-L-GULONATE TRAP TRANSPORTER SMALL PERMEASE PROTEIN YIAM"/>
    <property type="match status" value="1"/>
</dbReference>
<dbReference type="PANTHER" id="PTHR35011">
    <property type="entry name" value="2,3-DIKETO-L-GULONATE TRAP TRANSPORTER SMALL PERMEASE PROTEIN YIAM"/>
    <property type="match status" value="1"/>
</dbReference>
<comment type="subcellular location">
    <subcellularLocation>
        <location evidence="1">Cell inner membrane</location>
        <topology evidence="1">Multi-pass membrane protein</topology>
    </subcellularLocation>
</comment>
<feature type="domain" description="Tripartite ATP-independent periplasmic transporters DctQ component" evidence="10">
    <location>
        <begin position="27"/>
        <end position="158"/>
    </location>
</feature>
<gene>
    <name evidence="11" type="ORF">HNR46_001935</name>
</gene>
<evidence type="ECO:0000256" key="7">
    <source>
        <dbReference type="ARBA" id="ARBA00023136"/>
    </source>
</evidence>
<protein>
    <submittedName>
        <fullName evidence="11">TRAP-type C4-dicarboxylate transport system permease small subunit</fullName>
    </submittedName>
</protein>
<sequence length="167" mass="18295">MMHHGRFHRALVKVLSALCAVLFAALVLDVLWGVFTRQVLNDQPAWTDELARFLLVWLALLGGVLAYADDRHLGVDVLVSRLDPAAQRIALLVSHLGVFGFSLAVLVAGGVELFVSRWEAGQMMSALDIRKAWFYLVLPLAGSLITLMAGGKVIRSLKSFGERGEAR</sequence>
<dbReference type="GO" id="GO:0015740">
    <property type="term" value="P:C4-dicarboxylate transport"/>
    <property type="evidence" value="ECO:0007669"/>
    <property type="project" value="TreeGrafter"/>
</dbReference>
<reference evidence="11 12" key="1">
    <citation type="submission" date="2020-08" db="EMBL/GenBank/DDBJ databases">
        <title>Genomic Encyclopedia of Type Strains, Phase IV (KMG-IV): sequencing the most valuable type-strain genomes for metagenomic binning, comparative biology and taxonomic classification.</title>
        <authorList>
            <person name="Goeker M."/>
        </authorList>
    </citation>
    <scope>NUCLEOTIDE SEQUENCE [LARGE SCALE GENOMIC DNA]</scope>
    <source>
        <strain evidence="11 12">YC6886</strain>
    </source>
</reference>
<dbReference type="GO" id="GO:0022857">
    <property type="term" value="F:transmembrane transporter activity"/>
    <property type="evidence" value="ECO:0007669"/>
    <property type="project" value="TreeGrafter"/>
</dbReference>
<feature type="transmembrane region" description="Helical" evidence="9">
    <location>
        <begin position="133"/>
        <end position="154"/>
    </location>
</feature>
<comment type="caution">
    <text evidence="11">The sequence shown here is derived from an EMBL/GenBank/DDBJ whole genome shotgun (WGS) entry which is preliminary data.</text>
</comment>
<evidence type="ECO:0000256" key="3">
    <source>
        <dbReference type="ARBA" id="ARBA00022475"/>
    </source>
</evidence>
<feature type="transmembrane region" description="Helical" evidence="9">
    <location>
        <begin position="89"/>
        <end position="113"/>
    </location>
</feature>
<evidence type="ECO:0000256" key="5">
    <source>
        <dbReference type="ARBA" id="ARBA00022692"/>
    </source>
</evidence>
<accession>A0A840V3S0</accession>
<dbReference type="GO" id="GO:0005886">
    <property type="term" value="C:plasma membrane"/>
    <property type="evidence" value="ECO:0007669"/>
    <property type="project" value="UniProtKB-SubCell"/>
</dbReference>
<keyword evidence="4" id="KW-0997">Cell inner membrane</keyword>
<keyword evidence="2" id="KW-0813">Transport</keyword>
<name>A0A840V3S0_9BACT</name>
<keyword evidence="3" id="KW-1003">Cell membrane</keyword>
<proteinExistence type="inferred from homology"/>
<keyword evidence="6 9" id="KW-1133">Transmembrane helix</keyword>
<evidence type="ECO:0000256" key="9">
    <source>
        <dbReference type="SAM" id="Phobius"/>
    </source>
</evidence>
<organism evidence="11 12">
    <name type="scientific">Haloferula luteola</name>
    <dbReference type="NCBI Taxonomy" id="595692"/>
    <lineage>
        <taxon>Bacteria</taxon>
        <taxon>Pseudomonadati</taxon>
        <taxon>Verrucomicrobiota</taxon>
        <taxon>Verrucomicrobiia</taxon>
        <taxon>Verrucomicrobiales</taxon>
        <taxon>Verrucomicrobiaceae</taxon>
        <taxon>Haloferula</taxon>
    </lineage>
</organism>
<dbReference type="InterPro" id="IPR007387">
    <property type="entry name" value="TRAP_DctQ"/>
</dbReference>